<evidence type="ECO:0000259" key="4">
    <source>
        <dbReference type="PROSITE" id="PS51063"/>
    </source>
</evidence>
<name>A0ABR9UBQ6_9CYAN</name>
<dbReference type="InterPro" id="IPR012318">
    <property type="entry name" value="HTH_CRP"/>
</dbReference>
<accession>A0ABR9UBQ6</accession>
<evidence type="ECO:0000256" key="3">
    <source>
        <dbReference type="ARBA" id="ARBA00023163"/>
    </source>
</evidence>
<dbReference type="SUPFAM" id="SSF46785">
    <property type="entry name" value="Winged helix' DNA-binding domain"/>
    <property type="match status" value="1"/>
</dbReference>
<keyword evidence="1" id="KW-0805">Transcription regulation</keyword>
<feature type="domain" description="HTH crp-type" evidence="4">
    <location>
        <begin position="120"/>
        <end position="192"/>
    </location>
</feature>
<dbReference type="Gene3D" id="2.60.120.10">
    <property type="entry name" value="Jelly Rolls"/>
    <property type="match status" value="1"/>
</dbReference>
<dbReference type="PROSITE" id="PS51063">
    <property type="entry name" value="HTH_CRP_2"/>
    <property type="match status" value="1"/>
</dbReference>
<keyword evidence="6" id="KW-1185">Reference proteome</keyword>
<proteinExistence type="predicted"/>
<dbReference type="Pfam" id="PF13545">
    <property type="entry name" value="HTH_Crp_2"/>
    <property type="match status" value="1"/>
</dbReference>
<evidence type="ECO:0000256" key="1">
    <source>
        <dbReference type="ARBA" id="ARBA00023015"/>
    </source>
</evidence>
<dbReference type="SMART" id="SM00419">
    <property type="entry name" value="HTH_CRP"/>
    <property type="match status" value="1"/>
</dbReference>
<evidence type="ECO:0000256" key="2">
    <source>
        <dbReference type="ARBA" id="ARBA00023125"/>
    </source>
</evidence>
<dbReference type="PRINTS" id="PR00034">
    <property type="entry name" value="HTHCRP"/>
</dbReference>
<dbReference type="InterPro" id="IPR036390">
    <property type="entry name" value="WH_DNA-bd_sf"/>
</dbReference>
<dbReference type="InterPro" id="IPR014710">
    <property type="entry name" value="RmlC-like_jellyroll"/>
</dbReference>
<dbReference type="Gene3D" id="1.10.10.10">
    <property type="entry name" value="Winged helix-like DNA-binding domain superfamily/Winged helix DNA-binding domain"/>
    <property type="match status" value="1"/>
</dbReference>
<dbReference type="SUPFAM" id="SSF51206">
    <property type="entry name" value="cAMP-binding domain-like"/>
    <property type="match status" value="1"/>
</dbReference>
<dbReference type="InterPro" id="IPR018490">
    <property type="entry name" value="cNMP-bd_dom_sf"/>
</dbReference>
<dbReference type="Proteomes" id="UP000640725">
    <property type="component" value="Unassembled WGS sequence"/>
</dbReference>
<gene>
    <name evidence="5" type="ORF">IQ236_07280</name>
</gene>
<evidence type="ECO:0000313" key="5">
    <source>
        <dbReference type="EMBL" id="MBE9143024.1"/>
    </source>
</evidence>
<protein>
    <submittedName>
        <fullName evidence="5">Crp/Fnr family transcriptional regulator</fullName>
    </submittedName>
</protein>
<keyword evidence="2" id="KW-0238">DNA-binding</keyword>
<reference evidence="5 6" key="1">
    <citation type="submission" date="2020-10" db="EMBL/GenBank/DDBJ databases">
        <authorList>
            <person name="Castelo-Branco R."/>
            <person name="Eusebio N."/>
            <person name="Adriana R."/>
            <person name="Vieira A."/>
            <person name="Brugerolle De Fraissinette N."/>
            <person name="Rezende De Castro R."/>
            <person name="Schneider M.P."/>
            <person name="Vasconcelos V."/>
            <person name="Leao P.N."/>
        </authorList>
    </citation>
    <scope>NUCLEOTIDE SEQUENCE [LARGE SCALE GENOMIC DNA]</scope>
    <source>
        <strain evidence="5 6">LEGE 06226</strain>
    </source>
</reference>
<comment type="caution">
    <text evidence="5">The sequence shown here is derived from an EMBL/GenBank/DDBJ whole genome shotgun (WGS) entry which is preliminary data.</text>
</comment>
<dbReference type="RefSeq" id="WP_193868647.1">
    <property type="nucleotide sequence ID" value="NZ_JADEWU010000011.1"/>
</dbReference>
<dbReference type="InterPro" id="IPR036388">
    <property type="entry name" value="WH-like_DNA-bd_sf"/>
</dbReference>
<dbReference type="CDD" id="cd00092">
    <property type="entry name" value="HTH_CRP"/>
    <property type="match status" value="1"/>
</dbReference>
<evidence type="ECO:0000313" key="6">
    <source>
        <dbReference type="Proteomes" id="UP000640725"/>
    </source>
</evidence>
<keyword evidence="3" id="KW-0804">Transcription</keyword>
<dbReference type="EMBL" id="JADEWU010000011">
    <property type="protein sequence ID" value="MBE9143024.1"/>
    <property type="molecule type" value="Genomic_DNA"/>
</dbReference>
<organism evidence="5 6">
    <name type="scientific">Planktothrix mougeotii LEGE 06226</name>
    <dbReference type="NCBI Taxonomy" id="1828728"/>
    <lineage>
        <taxon>Bacteria</taxon>
        <taxon>Bacillati</taxon>
        <taxon>Cyanobacteriota</taxon>
        <taxon>Cyanophyceae</taxon>
        <taxon>Oscillatoriophycideae</taxon>
        <taxon>Oscillatoriales</taxon>
        <taxon>Microcoleaceae</taxon>
        <taxon>Planktothrix</taxon>
    </lineage>
</organism>
<sequence length="192" mass="22084">MSRIAFIPYHRSSHLRILPPQQALKGDLLRLKPDTFWKIEAGIVRSQTWDEEGRMMTLGFWGEGDIVGTPLSRIKPYQVECLTNVQVTELLPESSYLLEALLVHVWKMEEFFSIIHRPLISDRFLGLLEWLGNQFGESTPGGILLNLRLTHQDFADTIGTSRVTVTRLINQFEHEGKIARKGRLFKICLNLL</sequence>